<feature type="compositionally biased region" description="Low complexity" evidence="1">
    <location>
        <begin position="32"/>
        <end position="46"/>
    </location>
</feature>
<dbReference type="OrthoDB" id="783585at2759"/>
<proteinExistence type="predicted"/>
<gene>
    <name evidence="3" type="ORF">Taro_044153</name>
</gene>
<dbReference type="PANTHER" id="PTHR33783:SF1">
    <property type="entry name" value="PROTEIN HAIKU1"/>
    <property type="match status" value="1"/>
</dbReference>
<evidence type="ECO:0000313" key="4">
    <source>
        <dbReference type="Proteomes" id="UP000652761"/>
    </source>
</evidence>
<dbReference type="Proteomes" id="UP000652761">
    <property type="component" value="Unassembled WGS sequence"/>
</dbReference>
<keyword evidence="4" id="KW-1185">Reference proteome</keyword>
<name>A0A843WMZ8_COLES</name>
<dbReference type="InterPro" id="IPR008889">
    <property type="entry name" value="VQ"/>
</dbReference>
<feature type="region of interest" description="Disordered" evidence="1">
    <location>
        <begin position="1"/>
        <end position="105"/>
    </location>
</feature>
<dbReference type="AlphaFoldDB" id="A0A843WMZ8"/>
<feature type="region of interest" description="Disordered" evidence="1">
    <location>
        <begin position="117"/>
        <end position="170"/>
    </location>
</feature>
<accession>A0A843WMZ8</accession>
<sequence length="369" mass="39710">MDNNRNRATDHLGINKISKSIRKSPLHQPTFSNPRQQQQQQLQGQRQGSGGGGNQQPPQPQPQVYNINKNDFRSVVQQLTGTPTRDPSPSSNTPPPPRPAIHNPQKLTSMRLQKIRPPPLTPIARSPIPHPQPHVANPIPNPGFYHLPGHPPPATAPIQSPAIPFSPLLPPTPPPGNALWGNTLESPISAYMRYLESSIVNHDGSHPAAAQRMSAQSLPQALRPPPGQMQQMPPVLAAYQPLPPTQQDQLQATATGLLPNPHVAHPIPSPRGLASPPFGPSAGLLPSPTSQFVLPSPSAFLNLLSPRSPFPLLSPKFQYPPLSPNFAFSPMAGQSGILGPGPQPSPSPHMFPPSPSGFLPIMSPRWRDL</sequence>
<protein>
    <recommendedName>
        <fullName evidence="2">VQ domain-containing protein</fullName>
    </recommendedName>
</protein>
<feature type="compositionally biased region" description="Basic and acidic residues" evidence="1">
    <location>
        <begin position="1"/>
        <end position="10"/>
    </location>
</feature>
<dbReference type="InterPro" id="IPR039612">
    <property type="entry name" value="VQ_5/9/14"/>
</dbReference>
<organism evidence="3 4">
    <name type="scientific">Colocasia esculenta</name>
    <name type="common">Wild taro</name>
    <name type="synonym">Arum esculentum</name>
    <dbReference type="NCBI Taxonomy" id="4460"/>
    <lineage>
        <taxon>Eukaryota</taxon>
        <taxon>Viridiplantae</taxon>
        <taxon>Streptophyta</taxon>
        <taxon>Embryophyta</taxon>
        <taxon>Tracheophyta</taxon>
        <taxon>Spermatophyta</taxon>
        <taxon>Magnoliopsida</taxon>
        <taxon>Liliopsida</taxon>
        <taxon>Araceae</taxon>
        <taxon>Aroideae</taxon>
        <taxon>Colocasieae</taxon>
        <taxon>Colocasia</taxon>
    </lineage>
</organism>
<reference evidence="3" key="1">
    <citation type="submission" date="2017-07" db="EMBL/GenBank/DDBJ databases">
        <title>Taro Niue Genome Assembly and Annotation.</title>
        <authorList>
            <person name="Atibalentja N."/>
            <person name="Keating K."/>
            <person name="Fields C.J."/>
        </authorList>
    </citation>
    <scope>NUCLEOTIDE SEQUENCE</scope>
    <source>
        <strain evidence="3">Niue_2</strain>
        <tissue evidence="3">Leaf</tissue>
    </source>
</reference>
<evidence type="ECO:0000256" key="1">
    <source>
        <dbReference type="SAM" id="MobiDB-lite"/>
    </source>
</evidence>
<feature type="compositionally biased region" description="Polar residues" evidence="1">
    <location>
        <begin position="64"/>
        <end position="81"/>
    </location>
</feature>
<dbReference type="EMBL" id="NMUH01004917">
    <property type="protein sequence ID" value="MQM11249.1"/>
    <property type="molecule type" value="Genomic_DNA"/>
</dbReference>
<evidence type="ECO:0000259" key="2">
    <source>
        <dbReference type="Pfam" id="PF05678"/>
    </source>
</evidence>
<dbReference type="Pfam" id="PF05678">
    <property type="entry name" value="VQ"/>
    <property type="match status" value="1"/>
</dbReference>
<feature type="compositionally biased region" description="Low complexity" evidence="1">
    <location>
        <begin position="82"/>
        <end position="91"/>
    </location>
</feature>
<dbReference type="PANTHER" id="PTHR33783">
    <property type="entry name" value="PROTEIN HAIKU1"/>
    <property type="match status" value="1"/>
</dbReference>
<feature type="domain" description="VQ" evidence="2">
    <location>
        <begin position="60"/>
        <end position="83"/>
    </location>
</feature>
<comment type="caution">
    <text evidence="3">The sequence shown here is derived from an EMBL/GenBank/DDBJ whole genome shotgun (WGS) entry which is preliminary data.</text>
</comment>
<evidence type="ECO:0000313" key="3">
    <source>
        <dbReference type="EMBL" id="MQM11249.1"/>
    </source>
</evidence>